<reference evidence="1" key="1">
    <citation type="submission" date="2023-04" db="EMBL/GenBank/DDBJ databases">
        <title>Draft Genome sequencing of Naganishia species isolated from polar environments using Oxford Nanopore Technology.</title>
        <authorList>
            <person name="Leo P."/>
            <person name="Venkateswaran K."/>
        </authorList>
    </citation>
    <scope>NUCLEOTIDE SEQUENCE</scope>
    <source>
        <strain evidence="1">DBVPG 5303</strain>
    </source>
</reference>
<name>A0ACC2XEH1_9TREE</name>
<keyword evidence="2" id="KW-1185">Reference proteome</keyword>
<evidence type="ECO:0000313" key="1">
    <source>
        <dbReference type="EMBL" id="KAJ9122000.1"/>
    </source>
</evidence>
<dbReference type="EMBL" id="JASBWV010000016">
    <property type="protein sequence ID" value="KAJ9122000.1"/>
    <property type="molecule type" value="Genomic_DNA"/>
</dbReference>
<comment type="caution">
    <text evidence="1">The sequence shown here is derived from an EMBL/GenBank/DDBJ whole genome shotgun (WGS) entry which is preliminary data.</text>
</comment>
<proteinExistence type="predicted"/>
<sequence length="403" mass="43259">MSDVVEDIAFSQPGCKDPFRDPHVKLGPEYREALGSWCMTKKASSGFLWVLFATYIVSLIHLTLETHHSSATRSSVGRIMRTSAAEERRGARRGTAVSGQADVGFVSVDARREEHLKEQEEEEASGHRVHAGGAFPSAHYQAGKPGWNPDNGEMFRNHHHHDEPGLNVLLLDEQRFAPARFPHALRVAGMIVPAAAAADADTDDRDDDTVTEVVGRQGGGGGGGGGGTGYTTVAGNGGAKRKGWWEADVMDGGGTLYNENERFLPLGAALPRTATTTPTLTTFPTTATTRPMNTAPNGGMRLPSHSFSRNVDLGDIARNLRSDQSQLRGYQQVQVQVQGQTHTPRSEASRGGLGLGLGGEHERGISRTMILASEGEGDDPCELSAPLTCCVPVCDRDEIRRVT</sequence>
<organism evidence="1 2">
    <name type="scientific">Naganishia onofrii</name>
    <dbReference type="NCBI Taxonomy" id="1851511"/>
    <lineage>
        <taxon>Eukaryota</taxon>
        <taxon>Fungi</taxon>
        <taxon>Dikarya</taxon>
        <taxon>Basidiomycota</taxon>
        <taxon>Agaricomycotina</taxon>
        <taxon>Tremellomycetes</taxon>
        <taxon>Filobasidiales</taxon>
        <taxon>Filobasidiaceae</taxon>
        <taxon>Naganishia</taxon>
    </lineage>
</organism>
<accession>A0ACC2XEH1</accession>
<dbReference type="Proteomes" id="UP001234202">
    <property type="component" value="Unassembled WGS sequence"/>
</dbReference>
<evidence type="ECO:0000313" key="2">
    <source>
        <dbReference type="Proteomes" id="UP001234202"/>
    </source>
</evidence>
<protein>
    <submittedName>
        <fullName evidence="1">Uncharacterized protein</fullName>
    </submittedName>
</protein>
<gene>
    <name evidence="1" type="ORF">QFC24_004583</name>
</gene>